<gene>
    <name evidence="1" type="ORF">TorRG33x02_011560</name>
</gene>
<comment type="caution">
    <text evidence="1">The sequence shown here is derived from an EMBL/GenBank/DDBJ whole genome shotgun (WGS) entry which is preliminary data.</text>
</comment>
<keyword evidence="2" id="KW-1185">Reference proteome</keyword>
<reference evidence="2" key="1">
    <citation type="submission" date="2016-06" db="EMBL/GenBank/DDBJ databases">
        <title>Parallel loss of symbiosis genes in relatives of nitrogen-fixing non-legume Parasponia.</title>
        <authorList>
            <person name="Van Velzen R."/>
            <person name="Holmer R."/>
            <person name="Bu F."/>
            <person name="Rutten L."/>
            <person name="Van Zeijl A."/>
            <person name="Liu W."/>
            <person name="Santuari L."/>
            <person name="Cao Q."/>
            <person name="Sharma T."/>
            <person name="Shen D."/>
            <person name="Roswanjaya Y."/>
            <person name="Wardhani T."/>
            <person name="Kalhor M.S."/>
            <person name="Jansen J."/>
            <person name="Van den Hoogen J."/>
            <person name="Gungor B."/>
            <person name="Hartog M."/>
            <person name="Hontelez J."/>
            <person name="Verver J."/>
            <person name="Yang W.-C."/>
            <person name="Schijlen E."/>
            <person name="Repin R."/>
            <person name="Schilthuizen M."/>
            <person name="Schranz E."/>
            <person name="Heidstra R."/>
            <person name="Miyata K."/>
            <person name="Fedorova E."/>
            <person name="Kohlen W."/>
            <person name="Bisseling T."/>
            <person name="Smit S."/>
            <person name="Geurts R."/>
        </authorList>
    </citation>
    <scope>NUCLEOTIDE SEQUENCE [LARGE SCALE GENOMIC DNA]</scope>
    <source>
        <strain evidence="2">cv. RG33-2</strain>
    </source>
</reference>
<dbReference type="STRING" id="63057.A0A2P5FZ79"/>
<dbReference type="OrthoDB" id="408631at2759"/>
<organism evidence="1 2">
    <name type="scientific">Trema orientale</name>
    <name type="common">Charcoal tree</name>
    <name type="synonym">Celtis orientalis</name>
    <dbReference type="NCBI Taxonomy" id="63057"/>
    <lineage>
        <taxon>Eukaryota</taxon>
        <taxon>Viridiplantae</taxon>
        <taxon>Streptophyta</taxon>
        <taxon>Embryophyta</taxon>
        <taxon>Tracheophyta</taxon>
        <taxon>Spermatophyta</taxon>
        <taxon>Magnoliopsida</taxon>
        <taxon>eudicotyledons</taxon>
        <taxon>Gunneridae</taxon>
        <taxon>Pentapetalae</taxon>
        <taxon>rosids</taxon>
        <taxon>fabids</taxon>
        <taxon>Rosales</taxon>
        <taxon>Cannabaceae</taxon>
        <taxon>Trema</taxon>
    </lineage>
</organism>
<dbReference type="InParanoid" id="A0A2P5FZ79"/>
<name>A0A2P5FZ79_TREOI</name>
<evidence type="ECO:0000313" key="2">
    <source>
        <dbReference type="Proteomes" id="UP000237000"/>
    </source>
</evidence>
<protein>
    <submittedName>
        <fullName evidence="1">Uncharacterized protein</fullName>
    </submittedName>
</protein>
<evidence type="ECO:0000313" key="1">
    <source>
        <dbReference type="EMBL" id="POO03095.1"/>
    </source>
</evidence>
<dbReference type="Proteomes" id="UP000237000">
    <property type="component" value="Unassembled WGS sequence"/>
</dbReference>
<sequence length="65" mass="7476">MDPNTNHIVIHEFPPIFRIYKDGHVERLKGTEVLPPLVNPKTVVQSKDITISPEYVIRPTITLRT</sequence>
<accession>A0A2P5FZ79</accession>
<proteinExistence type="predicted"/>
<dbReference type="EMBL" id="JXTC01000003">
    <property type="protein sequence ID" value="POO03095.1"/>
    <property type="molecule type" value="Genomic_DNA"/>
</dbReference>
<dbReference type="AlphaFoldDB" id="A0A2P5FZ79"/>